<evidence type="ECO:0000313" key="11">
    <source>
        <dbReference type="EMBL" id="KEQ27535.1"/>
    </source>
</evidence>
<evidence type="ECO:0000256" key="5">
    <source>
        <dbReference type="ARBA" id="ARBA00022692"/>
    </source>
</evidence>
<gene>
    <name evidence="11" type="ORF">ET33_20030</name>
</gene>
<dbReference type="Proteomes" id="UP000028123">
    <property type="component" value="Unassembled WGS sequence"/>
</dbReference>
<evidence type="ECO:0000256" key="9">
    <source>
        <dbReference type="NCBIfam" id="TIGR01400"/>
    </source>
</evidence>
<dbReference type="GO" id="GO:0044780">
    <property type="term" value="P:bacterial-type flagellum assembly"/>
    <property type="evidence" value="ECO:0007669"/>
    <property type="project" value="UniProtKB-UniRule"/>
</dbReference>
<dbReference type="InterPro" id="IPR002010">
    <property type="entry name" value="T3SS_IM_R"/>
</dbReference>
<evidence type="ECO:0000256" key="1">
    <source>
        <dbReference type="ARBA" id="ARBA00002578"/>
    </source>
</evidence>
<name>A0A081PA12_9BACL</name>
<dbReference type="AlphaFoldDB" id="A0A081PA12"/>
<dbReference type="EMBL" id="JNVM01000003">
    <property type="protein sequence ID" value="KEQ27535.1"/>
    <property type="molecule type" value="Genomic_DNA"/>
</dbReference>
<feature type="transmembrane region" description="Helical" evidence="10">
    <location>
        <begin position="210"/>
        <end position="232"/>
    </location>
</feature>
<keyword evidence="11" id="KW-0969">Cilium</keyword>
<dbReference type="OrthoDB" id="9807748at2"/>
<dbReference type="NCBIfam" id="TIGR01400">
    <property type="entry name" value="fliR"/>
    <property type="match status" value="1"/>
</dbReference>
<dbReference type="GO" id="GO:0006605">
    <property type="term" value="P:protein targeting"/>
    <property type="evidence" value="ECO:0007669"/>
    <property type="project" value="UniProtKB-UniRule"/>
</dbReference>
<dbReference type="eggNOG" id="COG1684">
    <property type="taxonomic scope" value="Bacteria"/>
</dbReference>
<evidence type="ECO:0000256" key="7">
    <source>
        <dbReference type="ARBA" id="ARBA00023136"/>
    </source>
</evidence>
<keyword evidence="12" id="KW-1185">Reference proteome</keyword>
<comment type="similarity">
    <text evidence="2 10">Belongs to the FliR/MopE/SpaR family.</text>
</comment>
<comment type="subcellular location">
    <subcellularLocation>
        <location evidence="10">Cell membrane</location>
        <topology evidence="10">Multi-pass membrane protein</topology>
    </subcellularLocation>
    <subcellularLocation>
        <location evidence="10">Bacterial flagellum basal body</location>
    </subcellularLocation>
</comment>
<keyword evidence="5 10" id="KW-0812">Transmembrane</keyword>
<keyword evidence="4 10" id="KW-1003">Cell membrane</keyword>
<organism evidence="11 12">
    <name type="scientific">Paenibacillus tyrfis</name>
    <dbReference type="NCBI Taxonomy" id="1501230"/>
    <lineage>
        <taxon>Bacteria</taxon>
        <taxon>Bacillati</taxon>
        <taxon>Bacillota</taxon>
        <taxon>Bacilli</taxon>
        <taxon>Bacillales</taxon>
        <taxon>Paenibacillaceae</taxon>
        <taxon>Paenibacillus</taxon>
    </lineage>
</organism>
<dbReference type="GO" id="GO:0005886">
    <property type="term" value="C:plasma membrane"/>
    <property type="evidence" value="ECO:0007669"/>
    <property type="project" value="UniProtKB-SubCell"/>
</dbReference>
<dbReference type="RefSeq" id="WP_036676423.1">
    <property type="nucleotide sequence ID" value="NZ_FYEP01000016.1"/>
</dbReference>
<dbReference type="PANTHER" id="PTHR30065:SF1">
    <property type="entry name" value="SURFACE PRESENTATION OF ANTIGENS PROTEIN SPAR"/>
    <property type="match status" value="1"/>
</dbReference>
<feature type="transmembrane region" description="Helical" evidence="10">
    <location>
        <begin position="125"/>
        <end position="142"/>
    </location>
</feature>
<evidence type="ECO:0000256" key="2">
    <source>
        <dbReference type="ARBA" id="ARBA00009772"/>
    </source>
</evidence>
<proteinExistence type="inferred from homology"/>
<comment type="caution">
    <text evidence="11">The sequence shown here is derived from an EMBL/GenBank/DDBJ whole genome shotgun (WGS) entry which is preliminary data.</text>
</comment>
<evidence type="ECO:0000256" key="3">
    <source>
        <dbReference type="ARBA" id="ARBA00021717"/>
    </source>
</evidence>
<dbReference type="GO" id="GO:0009425">
    <property type="term" value="C:bacterial-type flagellum basal body"/>
    <property type="evidence" value="ECO:0007669"/>
    <property type="project" value="UniProtKB-SubCell"/>
</dbReference>
<accession>A0A081PA12</accession>
<keyword evidence="7 10" id="KW-0472">Membrane</keyword>
<dbReference type="Pfam" id="PF01311">
    <property type="entry name" value="Bac_export_1"/>
    <property type="match status" value="1"/>
</dbReference>
<feature type="transmembrane region" description="Helical" evidence="10">
    <location>
        <begin position="73"/>
        <end position="97"/>
    </location>
</feature>
<evidence type="ECO:0000256" key="6">
    <source>
        <dbReference type="ARBA" id="ARBA00022989"/>
    </source>
</evidence>
<dbReference type="InterPro" id="IPR006303">
    <property type="entry name" value="FliR"/>
</dbReference>
<evidence type="ECO:0000256" key="8">
    <source>
        <dbReference type="ARBA" id="ARBA00023143"/>
    </source>
</evidence>
<dbReference type="PRINTS" id="PR00953">
    <property type="entry name" value="TYPE3IMRPROT"/>
</dbReference>
<reference evidence="11 12" key="1">
    <citation type="submission" date="2014-06" db="EMBL/GenBank/DDBJ databases">
        <title>Draft genome sequence of Paenibacillus sp. MSt1.</title>
        <authorList>
            <person name="Aw Y.K."/>
            <person name="Ong K.S."/>
            <person name="Gan H.M."/>
            <person name="Lee S.M."/>
        </authorList>
    </citation>
    <scope>NUCLEOTIDE SEQUENCE [LARGE SCALE GENOMIC DNA]</scope>
    <source>
        <strain evidence="11 12">MSt1</strain>
    </source>
</reference>
<keyword evidence="8 10" id="KW-0975">Bacterial flagellum</keyword>
<comment type="function">
    <text evidence="1 10">Role in flagellar biosynthesis.</text>
</comment>
<keyword evidence="6 10" id="KW-1133">Transmembrane helix</keyword>
<protein>
    <recommendedName>
        <fullName evidence="3 9">Flagellar biosynthetic protein FliR</fullName>
    </recommendedName>
</protein>
<evidence type="ECO:0000313" key="12">
    <source>
        <dbReference type="Proteomes" id="UP000028123"/>
    </source>
</evidence>
<evidence type="ECO:0000256" key="4">
    <source>
        <dbReference type="ARBA" id="ARBA00022475"/>
    </source>
</evidence>
<dbReference type="PANTHER" id="PTHR30065">
    <property type="entry name" value="FLAGELLAR BIOSYNTHETIC PROTEIN FLIR"/>
    <property type="match status" value="1"/>
</dbReference>
<feature type="transmembrane region" description="Helical" evidence="10">
    <location>
        <begin position="178"/>
        <end position="204"/>
    </location>
</feature>
<keyword evidence="11" id="KW-0966">Cell projection</keyword>
<evidence type="ECO:0000256" key="10">
    <source>
        <dbReference type="RuleBase" id="RU362071"/>
    </source>
</evidence>
<sequence>MEWVLQVLPGFLLFFCRISSFFVIAPVFAARNVPMQLKVGLSFFVAFITFFSIGLTTPVAMDSLYILSVFREVFVGLSLGFIAYMFFQVVQISGAFIDLQMGFGIANVIDPLTGAQSPILGNLKYMIAMLLFLSFNGHHYLLEGIMRSYEWIPLNNELFVKNYNGQLSDFMLKTFSQVFAISFQMAAPLVVAMFLTDVGLGLLARVAPQFNIFVIGIPVKIIVGFILLLLLFPGYELIYKEKFSTMLETMAKFFGLFAGS</sequence>
<feature type="transmembrane region" description="Helical" evidence="10">
    <location>
        <begin position="39"/>
        <end position="61"/>
    </location>
</feature>
<keyword evidence="11" id="KW-0282">Flagellum</keyword>